<evidence type="ECO:0000313" key="1">
    <source>
        <dbReference type="EMBL" id="AWV98549.1"/>
    </source>
</evidence>
<keyword evidence="2" id="KW-1185">Reference proteome</keyword>
<dbReference type="OrthoDB" id="997115at2"/>
<name>A0A2Z4GB82_9BACT</name>
<protein>
    <submittedName>
        <fullName evidence="1">Uncharacterized protein</fullName>
    </submittedName>
</protein>
<dbReference type="KEGG" id="als:DJ013_10355"/>
<dbReference type="EMBL" id="CP029480">
    <property type="protein sequence ID" value="AWV98549.1"/>
    <property type="molecule type" value="Genomic_DNA"/>
</dbReference>
<proteinExistence type="predicted"/>
<reference evidence="1 2" key="1">
    <citation type="submission" date="2018-05" db="EMBL/GenBank/DDBJ databases">
        <title>Complete genome sequence of Arcticibacterium luteifluviistationis SM1504T, a cytophagaceae bacterium isolated from Arctic surface seawater.</title>
        <authorList>
            <person name="Li Y."/>
            <person name="Qin Q.-L."/>
        </authorList>
    </citation>
    <scope>NUCLEOTIDE SEQUENCE [LARGE SCALE GENOMIC DNA]</scope>
    <source>
        <strain evidence="1 2">SM1504</strain>
    </source>
</reference>
<evidence type="ECO:0000313" key="2">
    <source>
        <dbReference type="Proteomes" id="UP000249873"/>
    </source>
</evidence>
<sequence length="93" mass="10556">MAIMPCGDDFLLSVKGNVEGARLVDRTHQHQDGEEDDCSPFCLCQCCGSSFAFDLSLVPYKLWEFTNFIYSFQYSFNYTGDFSAGVWHPPTYS</sequence>
<dbReference type="AlphaFoldDB" id="A0A2Z4GB82"/>
<organism evidence="1 2">
    <name type="scientific">Arcticibacterium luteifluviistationis</name>
    <dbReference type="NCBI Taxonomy" id="1784714"/>
    <lineage>
        <taxon>Bacteria</taxon>
        <taxon>Pseudomonadati</taxon>
        <taxon>Bacteroidota</taxon>
        <taxon>Cytophagia</taxon>
        <taxon>Cytophagales</taxon>
        <taxon>Leadbetterellaceae</taxon>
        <taxon>Arcticibacterium</taxon>
    </lineage>
</organism>
<gene>
    <name evidence="1" type="ORF">DJ013_10355</name>
</gene>
<dbReference type="Proteomes" id="UP000249873">
    <property type="component" value="Chromosome"/>
</dbReference>
<accession>A0A2Z4GB82</accession>